<evidence type="ECO:0008006" key="3">
    <source>
        <dbReference type="Google" id="ProtNLM"/>
    </source>
</evidence>
<dbReference type="EMBL" id="OZ034827">
    <property type="protein sequence ID" value="CAL1682450.1"/>
    <property type="molecule type" value="Genomic_DNA"/>
</dbReference>
<proteinExistence type="predicted"/>
<reference evidence="1" key="1">
    <citation type="submission" date="2024-04" db="EMBL/GenBank/DDBJ databases">
        <authorList>
            <consortium name="Molecular Ecology Group"/>
        </authorList>
    </citation>
    <scope>NUCLEOTIDE SEQUENCE</scope>
</reference>
<dbReference type="Proteomes" id="UP001497644">
    <property type="component" value="Chromosome 4"/>
</dbReference>
<gene>
    <name evidence="1" type="ORF">LPLAT_LOCUS8373</name>
</gene>
<organism evidence="1 2">
    <name type="scientific">Lasius platythorax</name>
    <dbReference type="NCBI Taxonomy" id="488582"/>
    <lineage>
        <taxon>Eukaryota</taxon>
        <taxon>Metazoa</taxon>
        <taxon>Ecdysozoa</taxon>
        <taxon>Arthropoda</taxon>
        <taxon>Hexapoda</taxon>
        <taxon>Insecta</taxon>
        <taxon>Pterygota</taxon>
        <taxon>Neoptera</taxon>
        <taxon>Endopterygota</taxon>
        <taxon>Hymenoptera</taxon>
        <taxon>Apocrita</taxon>
        <taxon>Aculeata</taxon>
        <taxon>Formicoidea</taxon>
        <taxon>Formicidae</taxon>
        <taxon>Formicinae</taxon>
        <taxon>Lasius</taxon>
        <taxon>Lasius</taxon>
    </lineage>
</organism>
<keyword evidence="2" id="KW-1185">Reference proteome</keyword>
<evidence type="ECO:0000313" key="2">
    <source>
        <dbReference type="Proteomes" id="UP001497644"/>
    </source>
</evidence>
<dbReference type="AlphaFoldDB" id="A0AAV2NSW2"/>
<protein>
    <recommendedName>
        <fullName evidence="3">DDE Tnp4 domain-containing protein</fullName>
    </recommendedName>
</protein>
<accession>A0AAV2NSW2</accession>
<name>A0AAV2NSW2_9HYME</name>
<sequence>MSRIDLIPETILACCILHNICLNGVDNDIENYILDGEAINNEVDIKDENEGLNSEKDILGINKRNYIAQGLYMLNQDNVV</sequence>
<evidence type="ECO:0000313" key="1">
    <source>
        <dbReference type="EMBL" id="CAL1682450.1"/>
    </source>
</evidence>